<proteinExistence type="predicted"/>
<evidence type="ECO:0000313" key="2">
    <source>
        <dbReference type="Proteomes" id="UP000199604"/>
    </source>
</evidence>
<evidence type="ECO:0000313" key="1">
    <source>
        <dbReference type="EMBL" id="SFB30925.1"/>
    </source>
</evidence>
<dbReference type="AlphaFoldDB" id="A0A1I0ZYV9"/>
<accession>A0A1I0ZYV9</accession>
<organism evidence="1 2">
    <name type="scientific">Flavobacterium swingsii</name>
    <dbReference type="NCBI Taxonomy" id="498292"/>
    <lineage>
        <taxon>Bacteria</taxon>
        <taxon>Pseudomonadati</taxon>
        <taxon>Bacteroidota</taxon>
        <taxon>Flavobacteriia</taxon>
        <taxon>Flavobacteriales</taxon>
        <taxon>Flavobacteriaceae</taxon>
        <taxon>Flavobacterium</taxon>
    </lineage>
</organism>
<name>A0A1I0ZYV9_9FLAO</name>
<keyword evidence="2" id="KW-1185">Reference proteome</keyword>
<reference evidence="2" key="1">
    <citation type="submission" date="2016-10" db="EMBL/GenBank/DDBJ databases">
        <authorList>
            <person name="Varghese N."/>
            <person name="Submissions S."/>
        </authorList>
    </citation>
    <scope>NUCLEOTIDE SEQUENCE [LARGE SCALE GENOMIC DNA]</scope>
    <source>
        <strain evidence="2">DSM 21789</strain>
    </source>
</reference>
<dbReference type="OrthoDB" id="1341935at2"/>
<gene>
    <name evidence="1" type="ORF">SAMN05660845_2520</name>
</gene>
<dbReference type="Proteomes" id="UP000199604">
    <property type="component" value="Unassembled WGS sequence"/>
</dbReference>
<protein>
    <submittedName>
        <fullName evidence="1">Uncharacterized protein</fullName>
    </submittedName>
</protein>
<dbReference type="EMBL" id="FOJT01000007">
    <property type="protein sequence ID" value="SFB30925.1"/>
    <property type="molecule type" value="Genomic_DNA"/>
</dbReference>
<dbReference type="RefSeq" id="WP_091477711.1">
    <property type="nucleotide sequence ID" value="NZ_FOJT01000007.1"/>
</dbReference>
<sequence>MKIDIVFFNDEMLISKISADWKIWQSKLFYYKSSLSFENTVELIEYLRVEYKLVENELQKIKDSLFEPNSEMFLVNLSGKENNIIEIIKTSNILKEKNELIYWDEWNWSFSKQKDDYFLWVYVGGIADICREIKLSISQNQNFTEKGKPYIVKLASEIAEFNSEKYKEAINENRRII</sequence>